<dbReference type="RefSeq" id="WP_079214330.1">
    <property type="nucleotide sequence ID" value="NZ_CP018845.1"/>
</dbReference>
<reference evidence="2 3" key="1">
    <citation type="journal article" date="2020" name="Front. Plant Sci.">
        <title>Isolation of Rhizosphere Bacteria That Improve Quality and Water Stress Tolerance in Greenhouse Ornamentals.</title>
        <authorList>
            <person name="Nordstedt N.P."/>
            <person name="Jones M.L."/>
        </authorList>
    </citation>
    <scope>NUCLEOTIDE SEQUENCE [LARGE SCALE GENOMIC DNA]</scope>
    <source>
        <strain evidence="2 3">C6C2</strain>
    </source>
</reference>
<dbReference type="Pfam" id="PF10029">
    <property type="entry name" value="DUF2271"/>
    <property type="match status" value="1"/>
</dbReference>
<keyword evidence="3" id="KW-1185">Reference proteome</keyword>
<gene>
    <name evidence="2" type="ORF">HNO84_12860</name>
</gene>
<comment type="caution">
    <text evidence="2">The sequence shown here is derived from an EMBL/GenBank/DDBJ whole genome shotgun (WGS) entry which is preliminary data.</text>
</comment>
<evidence type="ECO:0000256" key="1">
    <source>
        <dbReference type="SAM" id="SignalP"/>
    </source>
</evidence>
<evidence type="ECO:0000313" key="3">
    <source>
        <dbReference type="Proteomes" id="UP000536746"/>
    </source>
</evidence>
<dbReference type="EMBL" id="JABFMT010000012">
    <property type="protein sequence ID" value="NUU02491.1"/>
    <property type="molecule type" value="Genomic_DNA"/>
</dbReference>
<sequence>MAHKHVPTRTTSALQPTVLALAAAALFAAAAPAGAADASLKIELPTLNVAEYHRPYVAAWIERADQSVAANLLVWYDQKKRDKEGEKWLKDLRQWWRRGGRELQMPVDGVSGATRAAGEQKINLGAGKSSLAGLAAGDYVLMVEAARESGGRELVKVPFQWPPKSAQTAKAQGSNELGAVALELKP</sequence>
<dbReference type="PIRSF" id="PIRSF014995">
    <property type="entry name" value="UCP014995"/>
    <property type="match status" value="1"/>
</dbReference>
<dbReference type="Proteomes" id="UP000536746">
    <property type="component" value="Unassembled WGS sequence"/>
</dbReference>
<dbReference type="InterPro" id="IPR014469">
    <property type="entry name" value="DUF2271"/>
</dbReference>
<accession>A0ABX2M2L6</accession>
<name>A0ABX2M2L6_9BURK</name>
<feature type="signal peptide" evidence="1">
    <location>
        <begin position="1"/>
        <end position="35"/>
    </location>
</feature>
<evidence type="ECO:0000313" key="2">
    <source>
        <dbReference type="EMBL" id="NUU02491.1"/>
    </source>
</evidence>
<keyword evidence="1" id="KW-0732">Signal</keyword>
<organism evidence="2 3">
    <name type="scientific">Herbaspirillum robiniae</name>
    <dbReference type="NCBI Taxonomy" id="2014887"/>
    <lineage>
        <taxon>Bacteria</taxon>
        <taxon>Pseudomonadati</taxon>
        <taxon>Pseudomonadota</taxon>
        <taxon>Betaproteobacteria</taxon>
        <taxon>Burkholderiales</taxon>
        <taxon>Oxalobacteraceae</taxon>
        <taxon>Herbaspirillum</taxon>
    </lineage>
</organism>
<protein>
    <submittedName>
        <fullName evidence="2">DUF2271 domain-containing protein</fullName>
    </submittedName>
</protein>
<feature type="chain" id="PRO_5045303486" evidence="1">
    <location>
        <begin position="36"/>
        <end position="186"/>
    </location>
</feature>
<proteinExistence type="predicted"/>